<organism evidence="1 2">
    <name type="scientific">Streptomyces triticagri</name>
    <dbReference type="NCBI Taxonomy" id="2293568"/>
    <lineage>
        <taxon>Bacteria</taxon>
        <taxon>Bacillati</taxon>
        <taxon>Actinomycetota</taxon>
        <taxon>Actinomycetes</taxon>
        <taxon>Kitasatosporales</taxon>
        <taxon>Streptomycetaceae</taxon>
        <taxon>Streptomyces</taxon>
    </lineage>
</organism>
<dbReference type="Proteomes" id="UP000263094">
    <property type="component" value="Unassembled WGS sequence"/>
</dbReference>
<evidence type="ECO:0000313" key="2">
    <source>
        <dbReference type="Proteomes" id="UP000263094"/>
    </source>
</evidence>
<proteinExistence type="predicted"/>
<evidence type="ECO:0000313" key="1">
    <source>
        <dbReference type="EMBL" id="RFU87971.1"/>
    </source>
</evidence>
<comment type="caution">
    <text evidence="1">The sequence shown here is derived from an EMBL/GenBank/DDBJ whole genome shotgun (WGS) entry which is preliminary data.</text>
</comment>
<reference evidence="1 2" key="1">
    <citation type="submission" date="2018-08" db="EMBL/GenBank/DDBJ databases">
        <title>Isolation, diversity and antifungal activity of Actinobacteria from wheat.</title>
        <authorList>
            <person name="Han C."/>
        </authorList>
    </citation>
    <scope>NUCLEOTIDE SEQUENCE [LARGE SCALE GENOMIC DNA]</scope>
    <source>
        <strain evidence="1 2">NEAU-YY421</strain>
    </source>
</reference>
<sequence>METPEIMMQSGNYTTIRIPGRAFPALAIQGDSLKLLQLAVSELGAELSRGNLDEATYAMNEVRNSLEDMVAVYEEACLRAGQELPYTP</sequence>
<keyword evidence="2" id="KW-1185">Reference proteome</keyword>
<dbReference type="InterPro" id="IPR053801">
    <property type="entry name" value="DUF6959"/>
</dbReference>
<protein>
    <submittedName>
        <fullName evidence="1">Uncharacterized protein</fullName>
    </submittedName>
</protein>
<gene>
    <name evidence="1" type="ORF">DY218_04240</name>
</gene>
<dbReference type="Pfam" id="PF22281">
    <property type="entry name" value="DUF6959"/>
    <property type="match status" value="1"/>
</dbReference>
<accession>A0A372MAQ6</accession>
<dbReference type="EMBL" id="QUAK01000021">
    <property type="protein sequence ID" value="RFU87971.1"/>
    <property type="molecule type" value="Genomic_DNA"/>
</dbReference>
<name>A0A372MAQ6_9ACTN</name>
<dbReference type="AlphaFoldDB" id="A0A372MAQ6"/>